<dbReference type="Proteomes" id="UP000061809">
    <property type="component" value="Chromosome"/>
</dbReference>
<evidence type="ECO:0000313" key="1">
    <source>
        <dbReference type="EMBL" id="ALJ58102.1"/>
    </source>
</evidence>
<name>A0A0P0GDV3_9BACE</name>
<reference evidence="1 3" key="1">
    <citation type="journal article" date="2015" name="Science">
        <title>Genetic determinants of in vivo fitness and diet responsiveness in multiple human gut Bacteroides.</title>
        <authorList>
            <person name="Wu M."/>
            <person name="McNulty N.P."/>
            <person name="Rodionov D.A."/>
            <person name="Khoroshkin M.S."/>
            <person name="Griffin N.W."/>
            <person name="Cheng J."/>
            <person name="Latreille P."/>
            <person name="Kerstetter R.A."/>
            <person name="Terrapon N."/>
            <person name="Henrissat B."/>
            <person name="Osterman A.L."/>
            <person name="Gordon J.I."/>
        </authorList>
    </citation>
    <scope>NUCLEOTIDE SEQUENCE [LARGE SCALE GENOMIC DNA]</scope>
    <source>
        <strain evidence="1 3">WH2</strain>
    </source>
</reference>
<gene>
    <name evidence="1" type="ORF">BcellWH2_00839</name>
    <name evidence="2" type="ORF">DWX97_21175</name>
</gene>
<dbReference type="KEGG" id="bcel:BcellWH2_00839"/>
<evidence type="ECO:0000313" key="2">
    <source>
        <dbReference type="EMBL" id="RGS33679.1"/>
    </source>
</evidence>
<evidence type="ECO:0000313" key="3">
    <source>
        <dbReference type="Proteomes" id="UP000061809"/>
    </source>
</evidence>
<dbReference type="EMBL" id="CP012801">
    <property type="protein sequence ID" value="ALJ58102.1"/>
    <property type="molecule type" value="Genomic_DNA"/>
</dbReference>
<dbReference type="PATRIC" id="fig|246787.4.peg.865"/>
<organism evidence="1 3">
    <name type="scientific">Bacteroides cellulosilyticus</name>
    <dbReference type="NCBI Taxonomy" id="246787"/>
    <lineage>
        <taxon>Bacteria</taxon>
        <taxon>Pseudomonadati</taxon>
        <taxon>Bacteroidota</taxon>
        <taxon>Bacteroidia</taxon>
        <taxon>Bacteroidales</taxon>
        <taxon>Bacteroidaceae</taxon>
        <taxon>Bacteroides</taxon>
    </lineage>
</organism>
<dbReference type="EMBL" id="QRVJ01000027">
    <property type="protein sequence ID" value="RGS33679.1"/>
    <property type="molecule type" value="Genomic_DNA"/>
</dbReference>
<reference evidence="2 4" key="2">
    <citation type="submission" date="2018-08" db="EMBL/GenBank/DDBJ databases">
        <title>A genome reference for cultivated species of the human gut microbiota.</title>
        <authorList>
            <person name="Zou Y."/>
            <person name="Xue W."/>
            <person name="Luo G."/>
        </authorList>
    </citation>
    <scope>NUCLEOTIDE SEQUENCE [LARGE SCALE GENOMIC DNA]</scope>
    <source>
        <strain evidence="2 4">AF22-3AC</strain>
    </source>
</reference>
<dbReference type="Proteomes" id="UP000283341">
    <property type="component" value="Unassembled WGS sequence"/>
</dbReference>
<proteinExistence type="predicted"/>
<protein>
    <submittedName>
        <fullName evidence="1">Uncharacterized protein</fullName>
    </submittedName>
</protein>
<evidence type="ECO:0000313" key="4">
    <source>
        <dbReference type="Proteomes" id="UP000283341"/>
    </source>
</evidence>
<sequence length="59" mass="7044">MKIDKNVWTDAKCAAFRVEFLTSREELFLYAKAIYSAIMWSREVNEKNRIIMKKNKSVK</sequence>
<dbReference type="AlphaFoldDB" id="A0A0P0GDV3"/>
<dbReference type="RefSeq" id="WP_025726553.1">
    <property type="nucleotide sequence ID" value="NZ_CP012801.1"/>
</dbReference>
<accession>A0A0P0GDV3</accession>